<organism evidence="17 18">
    <name type="scientific">Arabidopsis thaliana</name>
    <name type="common">Mouse-ear cress</name>
    <dbReference type="NCBI Taxonomy" id="3702"/>
    <lineage>
        <taxon>Eukaryota</taxon>
        <taxon>Viridiplantae</taxon>
        <taxon>Streptophyta</taxon>
        <taxon>Embryophyta</taxon>
        <taxon>Tracheophyta</taxon>
        <taxon>Spermatophyta</taxon>
        <taxon>Magnoliopsida</taxon>
        <taxon>eudicotyledons</taxon>
        <taxon>Gunneridae</taxon>
        <taxon>Pentapetalae</taxon>
        <taxon>rosids</taxon>
        <taxon>malvids</taxon>
        <taxon>Brassicales</taxon>
        <taxon>Brassicaceae</taxon>
        <taxon>Camelineae</taxon>
        <taxon>Arabidopsis</taxon>
    </lineage>
</organism>
<evidence type="ECO:0000256" key="15">
    <source>
        <dbReference type="SAM" id="SignalP"/>
    </source>
</evidence>
<dbReference type="EMBL" id="LR881468">
    <property type="protein sequence ID" value="CAD5324930.1"/>
    <property type="molecule type" value="Genomic_DNA"/>
</dbReference>
<reference evidence="17 18" key="1">
    <citation type="submission" date="2020-09" db="EMBL/GenBank/DDBJ databases">
        <authorList>
            <person name="Ashkenazy H."/>
        </authorList>
    </citation>
    <scope>NUCLEOTIDE SEQUENCE [LARGE SCALE GENOMIC DNA]</scope>
    <source>
        <strain evidence="18">cv. Cdm-0</strain>
    </source>
</reference>
<dbReference type="Gene3D" id="2.60.120.200">
    <property type="match status" value="1"/>
</dbReference>
<dbReference type="PANTHER" id="PTHR32401:SF60">
    <property type="entry name" value="(RAPE) HYPOTHETICAL PROTEIN"/>
    <property type="match status" value="1"/>
</dbReference>
<evidence type="ECO:0000256" key="5">
    <source>
        <dbReference type="ARBA" id="ARBA00022475"/>
    </source>
</evidence>
<evidence type="ECO:0000256" key="14">
    <source>
        <dbReference type="SAM" id="Phobius"/>
    </source>
</evidence>
<sequence>MACRLYLALIFSCVYLICLSSQQETGFVYNGFEQADLLFDGIAKILPDGLLQLTNTTELQMGHAFFKKPFDFDPSSSLSFYTHFVCALVPPKLGADGGHGIVFVVSPSIDLSHAYATQYLGVFSNLTNGTSSSHLLAIELDTVKTVEFNELEKPHVGIDLNSPISVESALPSYFSNALGKNISINLLSGEPVQVWVDYDGSFLNVTLAPIEIQKPNQPLISRSINLSEIFQEKMYVGFSSSTGNLVSNHYILGWSFSRSKERLQSLDLSTLPRIPLPKEEKKKLSPLLIGLVILLVIPVVMVLGGVYWYRRKKYAELPVGKQYLVKWVYECWKEACLFKTRDPRLGVEFLPEEVEMVLKLGLLCTNAMPESRPAMEQVVQYLNQDLPLPIFSPSTPGIGAFMPVSMEALSAIGVSSVRNSSVSMFVTHTILDGHGR</sequence>
<keyword evidence="11 14" id="KW-1133">Transmembrane helix</keyword>
<dbReference type="SUPFAM" id="SSF56112">
    <property type="entry name" value="Protein kinase-like (PK-like)"/>
    <property type="match status" value="1"/>
</dbReference>
<comment type="similarity">
    <text evidence="2">Belongs to the leguminous lectin family.</text>
</comment>
<evidence type="ECO:0000256" key="2">
    <source>
        <dbReference type="ARBA" id="ARBA00007606"/>
    </source>
</evidence>
<evidence type="ECO:0000256" key="13">
    <source>
        <dbReference type="ARBA" id="ARBA00023170"/>
    </source>
</evidence>
<evidence type="ECO:0000259" key="16">
    <source>
        <dbReference type="Pfam" id="PF00139"/>
    </source>
</evidence>
<keyword evidence="12 14" id="KW-0472">Membrane</keyword>
<evidence type="ECO:0000256" key="12">
    <source>
        <dbReference type="ARBA" id="ARBA00023136"/>
    </source>
</evidence>
<keyword evidence="5" id="KW-1003">Cell membrane</keyword>
<evidence type="ECO:0000256" key="10">
    <source>
        <dbReference type="ARBA" id="ARBA00022840"/>
    </source>
</evidence>
<evidence type="ECO:0000256" key="3">
    <source>
        <dbReference type="ARBA" id="ARBA00008536"/>
    </source>
</evidence>
<dbReference type="Proteomes" id="UP000516314">
    <property type="component" value="Chromosome 3"/>
</dbReference>
<keyword evidence="13" id="KW-0675">Receptor</keyword>
<feature type="transmembrane region" description="Helical" evidence="14">
    <location>
        <begin position="287"/>
        <end position="309"/>
    </location>
</feature>
<evidence type="ECO:0000256" key="8">
    <source>
        <dbReference type="ARBA" id="ARBA00022734"/>
    </source>
</evidence>
<keyword evidence="6 14" id="KW-0812">Transmembrane</keyword>
<feature type="chain" id="PRO_5028984874" evidence="15">
    <location>
        <begin position="21"/>
        <end position="436"/>
    </location>
</feature>
<gene>
    <name evidence="17" type="ORF">AT9943_LOCUS12802</name>
</gene>
<keyword evidence="8" id="KW-0430">Lectin</keyword>
<feature type="domain" description="Legume lectin" evidence="16">
    <location>
        <begin position="26"/>
        <end position="269"/>
    </location>
</feature>
<dbReference type="Gene3D" id="1.10.510.10">
    <property type="entry name" value="Transferase(Phosphotransferase) domain 1"/>
    <property type="match status" value="1"/>
</dbReference>
<comment type="similarity">
    <text evidence="3">In the N-terminal section; belongs to the leguminous lectin family.</text>
</comment>
<feature type="signal peptide" evidence="15">
    <location>
        <begin position="1"/>
        <end position="20"/>
    </location>
</feature>
<comment type="similarity">
    <text evidence="4">In the C-terminal section; belongs to the protein kinase superfamily. Ser/Thr protein kinase family.</text>
</comment>
<dbReference type="InterPro" id="IPR050258">
    <property type="entry name" value="Leguminous_Lectin"/>
</dbReference>
<dbReference type="InterPro" id="IPR001220">
    <property type="entry name" value="Legume_lectin_dom"/>
</dbReference>
<evidence type="ECO:0000256" key="6">
    <source>
        <dbReference type="ARBA" id="ARBA00022692"/>
    </source>
</evidence>
<name>A0A7G2ERG0_ARATH</name>
<dbReference type="GO" id="GO:0005886">
    <property type="term" value="C:plasma membrane"/>
    <property type="evidence" value="ECO:0007669"/>
    <property type="project" value="UniProtKB-SubCell"/>
</dbReference>
<dbReference type="GO" id="GO:0030246">
    <property type="term" value="F:carbohydrate binding"/>
    <property type="evidence" value="ECO:0007669"/>
    <property type="project" value="UniProtKB-KW"/>
</dbReference>
<dbReference type="CDD" id="cd06899">
    <property type="entry name" value="lectin_legume_LecRK_Arcelin_ConA"/>
    <property type="match status" value="1"/>
</dbReference>
<evidence type="ECO:0000256" key="7">
    <source>
        <dbReference type="ARBA" id="ARBA00022729"/>
    </source>
</evidence>
<dbReference type="GO" id="GO:0005524">
    <property type="term" value="F:ATP binding"/>
    <property type="evidence" value="ECO:0007669"/>
    <property type="project" value="UniProtKB-KW"/>
</dbReference>
<protein>
    <submittedName>
        <fullName evidence="17">(thale cress) hypothetical protein</fullName>
    </submittedName>
</protein>
<dbReference type="FunFam" id="2.60.120.200:FF:000096">
    <property type="entry name" value="L-type lectin-domain containing receptor kinase V.9"/>
    <property type="match status" value="1"/>
</dbReference>
<accession>A0A7G2ERG0</accession>
<dbReference type="PANTHER" id="PTHR32401">
    <property type="entry name" value="CONCANAVALIN A-LIKE LECTIN FAMILY PROTEIN"/>
    <property type="match status" value="1"/>
</dbReference>
<dbReference type="InterPro" id="IPR011009">
    <property type="entry name" value="Kinase-like_dom_sf"/>
</dbReference>
<evidence type="ECO:0000256" key="4">
    <source>
        <dbReference type="ARBA" id="ARBA00010217"/>
    </source>
</evidence>
<dbReference type="AlphaFoldDB" id="A0A7G2ERG0"/>
<evidence type="ECO:0000313" key="17">
    <source>
        <dbReference type="EMBL" id="CAD5324930.1"/>
    </source>
</evidence>
<evidence type="ECO:0000313" key="18">
    <source>
        <dbReference type="Proteomes" id="UP000516314"/>
    </source>
</evidence>
<dbReference type="SUPFAM" id="SSF49899">
    <property type="entry name" value="Concanavalin A-like lectins/glucanases"/>
    <property type="match status" value="1"/>
</dbReference>
<dbReference type="Pfam" id="PF00139">
    <property type="entry name" value="Lectin_legB"/>
    <property type="match status" value="1"/>
</dbReference>
<keyword evidence="7 15" id="KW-0732">Signal</keyword>
<dbReference type="InterPro" id="IPR013320">
    <property type="entry name" value="ConA-like_dom_sf"/>
</dbReference>
<keyword evidence="10" id="KW-0067">ATP-binding</keyword>
<evidence type="ECO:0000256" key="11">
    <source>
        <dbReference type="ARBA" id="ARBA00022989"/>
    </source>
</evidence>
<keyword evidence="9" id="KW-0547">Nucleotide-binding</keyword>
<evidence type="ECO:0000256" key="1">
    <source>
        <dbReference type="ARBA" id="ARBA00004251"/>
    </source>
</evidence>
<evidence type="ECO:0000256" key="9">
    <source>
        <dbReference type="ARBA" id="ARBA00022741"/>
    </source>
</evidence>
<comment type="subcellular location">
    <subcellularLocation>
        <location evidence="1">Cell membrane</location>
        <topology evidence="1">Single-pass type I membrane protein</topology>
    </subcellularLocation>
</comment>
<proteinExistence type="inferred from homology"/>